<dbReference type="Proteomes" id="UP001595075">
    <property type="component" value="Unassembled WGS sequence"/>
</dbReference>
<gene>
    <name evidence="1" type="ORF">VTL71DRAFT_9462</name>
</gene>
<protein>
    <submittedName>
        <fullName evidence="1">Uncharacterized protein</fullName>
    </submittedName>
</protein>
<evidence type="ECO:0000313" key="2">
    <source>
        <dbReference type="Proteomes" id="UP001595075"/>
    </source>
</evidence>
<comment type="caution">
    <text evidence="1">The sequence shown here is derived from an EMBL/GenBank/DDBJ whole genome shotgun (WGS) entry which is preliminary data.</text>
</comment>
<reference evidence="1 2" key="1">
    <citation type="journal article" date="2024" name="Commun. Biol.">
        <title>Comparative genomic analysis of thermophilic fungi reveals convergent evolutionary adaptations and gene losses.</title>
        <authorList>
            <person name="Steindorff A.S."/>
            <person name="Aguilar-Pontes M.V."/>
            <person name="Robinson A.J."/>
            <person name="Andreopoulos B."/>
            <person name="LaButti K."/>
            <person name="Kuo A."/>
            <person name="Mondo S."/>
            <person name="Riley R."/>
            <person name="Otillar R."/>
            <person name="Haridas S."/>
            <person name="Lipzen A."/>
            <person name="Grimwood J."/>
            <person name="Schmutz J."/>
            <person name="Clum A."/>
            <person name="Reid I.D."/>
            <person name="Moisan M.C."/>
            <person name="Butler G."/>
            <person name="Nguyen T.T.M."/>
            <person name="Dewar K."/>
            <person name="Conant G."/>
            <person name="Drula E."/>
            <person name="Henrissat B."/>
            <person name="Hansel C."/>
            <person name="Singer S."/>
            <person name="Hutchinson M.I."/>
            <person name="de Vries R.P."/>
            <person name="Natvig D.O."/>
            <person name="Powell A.J."/>
            <person name="Tsang A."/>
            <person name="Grigoriev I.V."/>
        </authorList>
    </citation>
    <scope>NUCLEOTIDE SEQUENCE [LARGE SCALE GENOMIC DNA]</scope>
    <source>
        <strain evidence="1 2">CBS 494.80</strain>
    </source>
</reference>
<proteinExistence type="predicted"/>
<accession>A0ABR4BRY6</accession>
<evidence type="ECO:0000313" key="1">
    <source>
        <dbReference type="EMBL" id="KAL2060432.1"/>
    </source>
</evidence>
<dbReference type="EMBL" id="JAZHXI010000022">
    <property type="protein sequence ID" value="KAL2060432.1"/>
    <property type="molecule type" value="Genomic_DNA"/>
</dbReference>
<keyword evidence="2" id="KW-1185">Reference proteome</keyword>
<name>A0ABR4BRY6_9HELO</name>
<organism evidence="1 2">
    <name type="scientific">Oculimacula yallundae</name>
    <dbReference type="NCBI Taxonomy" id="86028"/>
    <lineage>
        <taxon>Eukaryota</taxon>
        <taxon>Fungi</taxon>
        <taxon>Dikarya</taxon>
        <taxon>Ascomycota</taxon>
        <taxon>Pezizomycotina</taxon>
        <taxon>Leotiomycetes</taxon>
        <taxon>Helotiales</taxon>
        <taxon>Ploettnerulaceae</taxon>
        <taxon>Oculimacula</taxon>
    </lineage>
</organism>
<sequence>MSTFSGSISIPEINIIKPRSSE</sequence>